<keyword evidence="2" id="KW-1185">Reference proteome</keyword>
<proteinExistence type="predicted"/>
<name>A0A1L9VJW3_ASPGL</name>
<dbReference type="RefSeq" id="XP_022400873.1">
    <property type="nucleotide sequence ID" value="XM_022543892.1"/>
</dbReference>
<organism evidence="1 2">
    <name type="scientific">Aspergillus glaucus CBS 516.65</name>
    <dbReference type="NCBI Taxonomy" id="1160497"/>
    <lineage>
        <taxon>Eukaryota</taxon>
        <taxon>Fungi</taxon>
        <taxon>Dikarya</taxon>
        <taxon>Ascomycota</taxon>
        <taxon>Pezizomycotina</taxon>
        <taxon>Eurotiomycetes</taxon>
        <taxon>Eurotiomycetidae</taxon>
        <taxon>Eurotiales</taxon>
        <taxon>Aspergillaceae</taxon>
        <taxon>Aspergillus</taxon>
        <taxon>Aspergillus subgen. Aspergillus</taxon>
    </lineage>
</organism>
<gene>
    <name evidence="1" type="ORF">ASPGLDRAFT_298463</name>
</gene>
<dbReference type="AlphaFoldDB" id="A0A1L9VJW3"/>
<dbReference type="Proteomes" id="UP000184300">
    <property type="component" value="Unassembled WGS sequence"/>
</dbReference>
<accession>A0A1L9VJW3</accession>
<protein>
    <submittedName>
        <fullName evidence="1">Uncharacterized protein</fullName>
    </submittedName>
</protein>
<dbReference type="EMBL" id="KV878897">
    <property type="protein sequence ID" value="OJJ84175.1"/>
    <property type="molecule type" value="Genomic_DNA"/>
</dbReference>
<evidence type="ECO:0000313" key="2">
    <source>
        <dbReference type="Proteomes" id="UP000184300"/>
    </source>
</evidence>
<dbReference type="GeneID" id="34460153"/>
<evidence type="ECO:0000313" key="1">
    <source>
        <dbReference type="EMBL" id="OJJ84175.1"/>
    </source>
</evidence>
<sequence length="91" mass="9917">MPGVVTTNRDNSFKSTHIFGSSRPIDGTYIDLITNMPKDPLLKGLGDVLGEISLDSIQPRDDLATTKVDLATLTSYNLLPKYRRTIIVPGG</sequence>
<dbReference type="STRING" id="1160497.A0A1L9VJW3"/>
<reference evidence="2" key="1">
    <citation type="journal article" date="2017" name="Genome Biol.">
        <title>Comparative genomics reveals high biological diversity and specific adaptations in the industrially and medically important fungal genus Aspergillus.</title>
        <authorList>
            <person name="de Vries R.P."/>
            <person name="Riley R."/>
            <person name="Wiebenga A."/>
            <person name="Aguilar-Osorio G."/>
            <person name="Amillis S."/>
            <person name="Uchima C.A."/>
            <person name="Anderluh G."/>
            <person name="Asadollahi M."/>
            <person name="Askin M."/>
            <person name="Barry K."/>
            <person name="Battaglia E."/>
            <person name="Bayram O."/>
            <person name="Benocci T."/>
            <person name="Braus-Stromeyer S.A."/>
            <person name="Caldana C."/>
            <person name="Canovas D."/>
            <person name="Cerqueira G.C."/>
            <person name="Chen F."/>
            <person name="Chen W."/>
            <person name="Choi C."/>
            <person name="Clum A."/>
            <person name="Dos Santos R.A."/>
            <person name="Damasio A.R."/>
            <person name="Diallinas G."/>
            <person name="Emri T."/>
            <person name="Fekete E."/>
            <person name="Flipphi M."/>
            <person name="Freyberg S."/>
            <person name="Gallo A."/>
            <person name="Gournas C."/>
            <person name="Habgood R."/>
            <person name="Hainaut M."/>
            <person name="Harispe M.L."/>
            <person name="Henrissat B."/>
            <person name="Hilden K.S."/>
            <person name="Hope R."/>
            <person name="Hossain A."/>
            <person name="Karabika E."/>
            <person name="Karaffa L."/>
            <person name="Karanyi Z."/>
            <person name="Krasevec N."/>
            <person name="Kuo A."/>
            <person name="Kusch H."/>
            <person name="LaButti K."/>
            <person name="Lagendijk E.L."/>
            <person name="Lapidus A."/>
            <person name="Levasseur A."/>
            <person name="Lindquist E."/>
            <person name="Lipzen A."/>
            <person name="Logrieco A.F."/>
            <person name="MacCabe A."/>
            <person name="Maekelae M.R."/>
            <person name="Malavazi I."/>
            <person name="Melin P."/>
            <person name="Meyer V."/>
            <person name="Mielnichuk N."/>
            <person name="Miskei M."/>
            <person name="Molnar A.P."/>
            <person name="Mule G."/>
            <person name="Ngan C.Y."/>
            <person name="Orejas M."/>
            <person name="Orosz E."/>
            <person name="Ouedraogo J.P."/>
            <person name="Overkamp K.M."/>
            <person name="Park H.-S."/>
            <person name="Perrone G."/>
            <person name="Piumi F."/>
            <person name="Punt P.J."/>
            <person name="Ram A.F."/>
            <person name="Ramon A."/>
            <person name="Rauscher S."/>
            <person name="Record E."/>
            <person name="Riano-Pachon D.M."/>
            <person name="Robert V."/>
            <person name="Roehrig J."/>
            <person name="Ruller R."/>
            <person name="Salamov A."/>
            <person name="Salih N.S."/>
            <person name="Samson R.A."/>
            <person name="Sandor E."/>
            <person name="Sanguinetti M."/>
            <person name="Schuetze T."/>
            <person name="Sepcic K."/>
            <person name="Shelest E."/>
            <person name="Sherlock G."/>
            <person name="Sophianopoulou V."/>
            <person name="Squina F.M."/>
            <person name="Sun H."/>
            <person name="Susca A."/>
            <person name="Todd R.B."/>
            <person name="Tsang A."/>
            <person name="Unkles S.E."/>
            <person name="van de Wiele N."/>
            <person name="van Rossen-Uffink D."/>
            <person name="Oliveira J.V."/>
            <person name="Vesth T.C."/>
            <person name="Visser J."/>
            <person name="Yu J.-H."/>
            <person name="Zhou M."/>
            <person name="Andersen M.R."/>
            <person name="Archer D.B."/>
            <person name="Baker S.E."/>
            <person name="Benoit I."/>
            <person name="Brakhage A.A."/>
            <person name="Braus G.H."/>
            <person name="Fischer R."/>
            <person name="Frisvad J.C."/>
            <person name="Goldman G.H."/>
            <person name="Houbraken J."/>
            <person name="Oakley B."/>
            <person name="Pocsi I."/>
            <person name="Scazzocchio C."/>
            <person name="Seiboth B."/>
            <person name="vanKuyk P.A."/>
            <person name="Wortman J."/>
            <person name="Dyer P.S."/>
            <person name="Grigoriev I.V."/>
        </authorList>
    </citation>
    <scope>NUCLEOTIDE SEQUENCE [LARGE SCALE GENOMIC DNA]</scope>
    <source>
        <strain evidence="2">CBS 516.65</strain>
    </source>
</reference>
<dbReference type="VEuPathDB" id="FungiDB:ASPGLDRAFT_298463"/>